<dbReference type="InterPro" id="IPR031566">
    <property type="entry name" value="CitMHS_2"/>
</dbReference>
<dbReference type="OrthoDB" id="9765532at2"/>
<keyword evidence="1" id="KW-0472">Membrane</keyword>
<dbReference type="Pfam" id="PF16980">
    <property type="entry name" value="CitMHS_2"/>
    <property type="match status" value="1"/>
</dbReference>
<keyword evidence="3" id="KW-1185">Reference proteome</keyword>
<feature type="transmembrane region" description="Helical" evidence="1">
    <location>
        <begin position="159"/>
        <end position="181"/>
    </location>
</feature>
<organism evidence="2 3">
    <name type="scientific">Candidatus Thermokryptus mobilis</name>
    <dbReference type="NCBI Taxonomy" id="1643428"/>
    <lineage>
        <taxon>Bacteria</taxon>
        <taxon>Pseudomonadati</taxon>
        <taxon>Candidatus Kryptoniota</taxon>
        <taxon>Candidatus Thermokryptus</taxon>
    </lineage>
</organism>
<dbReference type="Proteomes" id="UP000320623">
    <property type="component" value="Unassembled WGS sequence"/>
</dbReference>
<feature type="transmembrane region" description="Helical" evidence="1">
    <location>
        <begin position="444"/>
        <end position="467"/>
    </location>
</feature>
<feature type="transmembrane region" description="Helical" evidence="1">
    <location>
        <begin position="202"/>
        <end position="220"/>
    </location>
</feature>
<sequence length="471" mass="53185">MRLIKILILALIFVFFSTSDVFAIEYEILPVNPVMIAPFIILLLAIAIMPFINRHWWEHNYPFVSFALGAITVVYYFFILKNAPRMIHTAIEYVSFISLIGSLFVVAGGIHIRIKGRSTPLSNVIMLGIGAVISNLLGTTGASMVLIRPYIRVNKYRISGYHIVFFIFIVSNIGGMLTPIGDPPLFLGYLKGVPFFWVITRVWYIWAMAVGLVLLVFYLIDRYNFKKLPDTMELEIEAKGEQAVVEGLHNVIFLLIILGAVFLEEPIREIIMISSAVASYLTTKREIHERNDFNFIPIKEVAILFAGIFATMVPALDWLELNAEKLGITHPGQFFWGTGILSSFLDNAPTYLNFLSAAFGLHGLSVDNPMHMKAMLGMLNPNDLSHLQVLHNANVFPVTEQSWKYVQAISVSAVLFGAMTYIGNGPNFMVKSIAEQAHIKMPSFFGYMVKYSIPILIPIFALIWYLFFRVY</sequence>
<protein>
    <submittedName>
        <fullName evidence="2">Transporter, UIT6 family</fullName>
    </submittedName>
</protein>
<dbReference type="RefSeq" id="WP_140944917.1">
    <property type="nucleotide sequence ID" value="NZ_FAOO01000007.1"/>
</dbReference>
<feature type="transmembrane region" description="Helical" evidence="1">
    <location>
        <begin position="293"/>
        <end position="316"/>
    </location>
</feature>
<proteinExistence type="predicted"/>
<reference evidence="3" key="1">
    <citation type="submission" date="2015-11" db="EMBL/GenBank/DDBJ databases">
        <authorList>
            <person name="Varghese N."/>
        </authorList>
    </citation>
    <scope>NUCLEOTIDE SEQUENCE [LARGE SCALE GENOMIC DNA]</scope>
</reference>
<feature type="transmembrane region" description="Helical" evidence="1">
    <location>
        <begin position="124"/>
        <end position="147"/>
    </location>
</feature>
<dbReference type="AlphaFoldDB" id="A0A0S4N4Q8"/>
<feature type="transmembrane region" description="Helical" evidence="1">
    <location>
        <begin position="59"/>
        <end position="78"/>
    </location>
</feature>
<keyword evidence="1" id="KW-1133">Transmembrane helix</keyword>
<gene>
    <name evidence="2" type="ORF">JGI1_01169</name>
</gene>
<evidence type="ECO:0000313" key="2">
    <source>
        <dbReference type="EMBL" id="CUU05126.1"/>
    </source>
</evidence>
<feature type="transmembrane region" description="Helical" evidence="1">
    <location>
        <begin position="33"/>
        <end position="52"/>
    </location>
</feature>
<name>A0A0S4N4Q8_9BACT</name>
<evidence type="ECO:0000313" key="3">
    <source>
        <dbReference type="Proteomes" id="UP000320623"/>
    </source>
</evidence>
<dbReference type="STRING" id="1643428.GCA_001442855_01142"/>
<feature type="transmembrane region" description="Helical" evidence="1">
    <location>
        <begin position="405"/>
        <end position="423"/>
    </location>
</feature>
<evidence type="ECO:0000256" key="1">
    <source>
        <dbReference type="SAM" id="Phobius"/>
    </source>
</evidence>
<keyword evidence="1" id="KW-0812">Transmembrane</keyword>
<feature type="transmembrane region" description="Helical" evidence="1">
    <location>
        <begin position="90"/>
        <end position="112"/>
    </location>
</feature>
<dbReference type="EMBL" id="FAOO01000007">
    <property type="protein sequence ID" value="CUU05126.1"/>
    <property type="molecule type" value="Genomic_DNA"/>
</dbReference>
<accession>A0A0S4N4Q8</accession>